<accession>A0A2H0WUX8</accession>
<reference evidence="3" key="1">
    <citation type="submission" date="2017-09" db="EMBL/GenBank/DDBJ databases">
        <title>Depth-based differentiation of microbial function through sediment-hosted aquifers and enrichment of novel symbionts in the deep terrestrial subsurface.</title>
        <authorList>
            <person name="Probst A.J."/>
            <person name="Ladd B."/>
            <person name="Jarett J.K."/>
            <person name="Geller-Mcgrath D.E."/>
            <person name="Sieber C.M.K."/>
            <person name="Emerson J.B."/>
            <person name="Anantharaman K."/>
            <person name="Thomas B.C."/>
            <person name="Malmstrom R."/>
            <person name="Stieglmeier M."/>
            <person name="Klingl A."/>
            <person name="Woyke T."/>
            <person name="Ryan C.M."/>
            <person name="Banfield J.F."/>
        </authorList>
    </citation>
    <scope>NUCLEOTIDE SEQUENCE [LARGE SCALE GENOMIC DNA]</scope>
</reference>
<dbReference type="EMBL" id="PEZG01000046">
    <property type="protein sequence ID" value="PIS15738.1"/>
    <property type="molecule type" value="Genomic_DNA"/>
</dbReference>
<name>A0A2H0WUX8_9BACT</name>
<proteinExistence type="predicted"/>
<organism evidence="2 3">
    <name type="scientific">Candidatus Roizmanbacteria bacterium CG09_land_8_20_14_0_10_41_9</name>
    <dbReference type="NCBI Taxonomy" id="1974850"/>
    <lineage>
        <taxon>Bacteria</taxon>
        <taxon>Candidatus Roizmaniibacteriota</taxon>
    </lineage>
</organism>
<protein>
    <submittedName>
        <fullName evidence="2">Uncharacterized protein</fullName>
    </submittedName>
</protein>
<evidence type="ECO:0000313" key="2">
    <source>
        <dbReference type="EMBL" id="PIS15738.1"/>
    </source>
</evidence>
<evidence type="ECO:0000256" key="1">
    <source>
        <dbReference type="SAM" id="MobiDB-lite"/>
    </source>
</evidence>
<dbReference type="AlphaFoldDB" id="A0A2H0WUX8"/>
<sequence>MGEKDSWTDLLPEEFREALLSDPKMLRKLCRLGGYKDVEMLVDEVFKDIPALQGNSTSPNENSSSQQLLLESPGFKNTVFELTEKNSSGRQVTTRMEKRPQRKESSGGASVVITQEYQLGMGGEVPRLEISPSAGDIRTGIDLLFGTVSTIPDFFHAKYNVYGWLEWCSFIGSPIEKVFSEKGLSSQEEKEFMCCVPNSTNDILRVGIYIDTHVRKSRPATQNDLEDYRALRRLGEKPGEDVRFPDHSLYVAVKAGRLTFQHTNERSLTLDSPHFRADIPTRIDMKNINSLFTLEGLAFVDACIALPVYFNYPSLLLEMNLKRTLPK</sequence>
<gene>
    <name evidence="2" type="ORF">COT62_02125</name>
</gene>
<evidence type="ECO:0000313" key="3">
    <source>
        <dbReference type="Proteomes" id="UP000231198"/>
    </source>
</evidence>
<feature type="region of interest" description="Disordered" evidence="1">
    <location>
        <begin position="86"/>
        <end position="107"/>
    </location>
</feature>
<dbReference type="Proteomes" id="UP000231198">
    <property type="component" value="Unassembled WGS sequence"/>
</dbReference>
<comment type="caution">
    <text evidence="2">The sequence shown here is derived from an EMBL/GenBank/DDBJ whole genome shotgun (WGS) entry which is preliminary data.</text>
</comment>
<feature type="compositionally biased region" description="Basic and acidic residues" evidence="1">
    <location>
        <begin position="95"/>
        <end position="105"/>
    </location>
</feature>